<dbReference type="PANTHER" id="PTHR47917">
    <property type="match status" value="1"/>
</dbReference>
<dbReference type="EC" id="6.3.2.31" evidence="3"/>
<sequence length="405" mass="41608">MDPTAEHSPRLPTARAGDGVQVLPVRGIAEVTAGADLVALLLEGLHGSGLALEDGDVLCVSTKIVSKSLGLTIPPAQKQEAIESQSVRRVARRRHGDVVTSIVEVPAGPVMAAAGIDGSNAPGGLLLLPEDPYALALDLARALRRATDAQIAVVLTDTSSRIWRVGVSDIALGAAGIRALEDLRGQPDASGRALQITMRSLADELAAAADLVKGKAEGIPAALVRGVPGAVVALADQVGARSLSRSGPGDWFPRPSLESVWEALGVPASREPVAAMDPEPEAIRIARALEIAALALPRLRARAALESCPAEGPARGTGVDGDRGDRGDRGDDRAGRDDRVGTRVRVLVHPASDAPRDWADAGALAERIRTALGAEALGAPLGAIPIAIVGIDAPPGLDRTTEEST</sequence>
<dbReference type="InterPro" id="IPR002847">
    <property type="entry name" value="F420-0_gamma-glut_ligase-dom"/>
</dbReference>
<dbReference type="RefSeq" id="WP_249738036.1">
    <property type="nucleotide sequence ID" value="NZ_JAKNCJ010000006.1"/>
</dbReference>
<dbReference type="EMBL" id="JAKNCJ010000006">
    <property type="protein sequence ID" value="MCL6423956.1"/>
    <property type="molecule type" value="Genomic_DNA"/>
</dbReference>
<gene>
    <name evidence="3" type="ORF">Bequi_11295</name>
</gene>
<proteinExistence type="predicted"/>
<keyword evidence="3" id="KW-0436">Ligase</keyword>
<keyword evidence="4" id="KW-1185">Reference proteome</keyword>
<reference evidence="3" key="1">
    <citation type="submission" date="2022-02" db="EMBL/GenBank/DDBJ databases">
        <authorList>
            <person name="Lee M."/>
            <person name="Kim S.-J."/>
            <person name="Jung M.-Y."/>
        </authorList>
    </citation>
    <scope>NUCLEOTIDE SEQUENCE</scope>
    <source>
        <strain evidence="3">JHP9</strain>
    </source>
</reference>
<protein>
    <submittedName>
        <fullName evidence="3">Coenzyme F420-0:L-glutamate ligase</fullName>
        <ecNumber evidence="3">6.3.2.31</ecNumber>
    </submittedName>
</protein>
<dbReference type="GO" id="GO:0052618">
    <property type="term" value="F:coenzyme F420-0:L-glutamate ligase activity"/>
    <property type="evidence" value="ECO:0007669"/>
    <property type="project" value="UniProtKB-EC"/>
</dbReference>
<evidence type="ECO:0000313" key="3">
    <source>
        <dbReference type="EMBL" id="MCL6423956.1"/>
    </source>
</evidence>
<evidence type="ECO:0000256" key="1">
    <source>
        <dbReference type="SAM" id="MobiDB-lite"/>
    </source>
</evidence>
<organism evidence="3 4">
    <name type="scientific">Brachybacterium equifaecis</name>
    <dbReference type="NCBI Taxonomy" id="2910770"/>
    <lineage>
        <taxon>Bacteria</taxon>
        <taxon>Bacillati</taxon>
        <taxon>Actinomycetota</taxon>
        <taxon>Actinomycetes</taxon>
        <taxon>Micrococcales</taxon>
        <taxon>Dermabacteraceae</taxon>
        <taxon>Brachybacterium</taxon>
    </lineage>
</organism>
<dbReference type="SUPFAM" id="SSF144010">
    <property type="entry name" value="CofE-like"/>
    <property type="match status" value="1"/>
</dbReference>
<accession>A0ABT0R233</accession>
<dbReference type="Pfam" id="PF01996">
    <property type="entry name" value="F420_ligase"/>
    <property type="match status" value="1"/>
</dbReference>
<comment type="caution">
    <text evidence="3">The sequence shown here is derived from an EMBL/GenBank/DDBJ whole genome shotgun (WGS) entry which is preliminary data.</text>
</comment>
<dbReference type="PANTHER" id="PTHR47917:SF1">
    <property type="entry name" value="COENZYME F420:L-GLUTAMATE LIGASE"/>
    <property type="match status" value="1"/>
</dbReference>
<dbReference type="Gene3D" id="3.30.1330.100">
    <property type="entry name" value="CofE-like"/>
    <property type="match status" value="2"/>
</dbReference>
<feature type="domain" description="Coenzyme F420:L-glutamate ligase-like" evidence="2">
    <location>
        <begin position="29"/>
        <end position="226"/>
    </location>
</feature>
<feature type="region of interest" description="Disordered" evidence="1">
    <location>
        <begin position="308"/>
        <end position="342"/>
    </location>
</feature>
<dbReference type="Proteomes" id="UP001203761">
    <property type="component" value="Unassembled WGS sequence"/>
</dbReference>
<name>A0ABT0R233_9MICO</name>
<evidence type="ECO:0000313" key="4">
    <source>
        <dbReference type="Proteomes" id="UP001203761"/>
    </source>
</evidence>
<feature type="compositionally biased region" description="Basic and acidic residues" evidence="1">
    <location>
        <begin position="320"/>
        <end position="341"/>
    </location>
</feature>
<evidence type="ECO:0000259" key="2">
    <source>
        <dbReference type="Pfam" id="PF01996"/>
    </source>
</evidence>